<evidence type="ECO:0000256" key="1">
    <source>
        <dbReference type="SAM" id="MobiDB-lite"/>
    </source>
</evidence>
<protein>
    <submittedName>
        <fullName evidence="2">Uncharacterized protein</fullName>
    </submittedName>
</protein>
<dbReference type="EMBL" id="KN567639">
    <property type="protein sequence ID" value="KHJ84608.1"/>
    <property type="molecule type" value="Genomic_DNA"/>
</dbReference>
<keyword evidence="3" id="KW-1185">Reference proteome</keyword>
<evidence type="ECO:0000313" key="3">
    <source>
        <dbReference type="Proteomes" id="UP000053660"/>
    </source>
</evidence>
<feature type="compositionally biased region" description="Basic and acidic residues" evidence="1">
    <location>
        <begin position="1"/>
        <end position="11"/>
    </location>
</feature>
<feature type="non-terminal residue" evidence="2">
    <location>
        <position position="50"/>
    </location>
</feature>
<reference evidence="2 3" key="1">
    <citation type="submission" date="2014-03" db="EMBL/GenBank/DDBJ databases">
        <title>Draft genome of the hookworm Oesophagostomum dentatum.</title>
        <authorList>
            <person name="Mitreva M."/>
        </authorList>
    </citation>
    <scope>NUCLEOTIDE SEQUENCE [LARGE SCALE GENOMIC DNA]</scope>
    <source>
        <strain evidence="2 3">OD-Hann</strain>
    </source>
</reference>
<name>A0A0B1SH09_OESDE</name>
<proteinExistence type="predicted"/>
<evidence type="ECO:0000313" key="2">
    <source>
        <dbReference type="EMBL" id="KHJ84608.1"/>
    </source>
</evidence>
<organism evidence="2 3">
    <name type="scientific">Oesophagostomum dentatum</name>
    <name type="common">Nodular worm</name>
    <dbReference type="NCBI Taxonomy" id="61180"/>
    <lineage>
        <taxon>Eukaryota</taxon>
        <taxon>Metazoa</taxon>
        <taxon>Ecdysozoa</taxon>
        <taxon>Nematoda</taxon>
        <taxon>Chromadorea</taxon>
        <taxon>Rhabditida</taxon>
        <taxon>Rhabditina</taxon>
        <taxon>Rhabditomorpha</taxon>
        <taxon>Strongyloidea</taxon>
        <taxon>Strongylidae</taxon>
        <taxon>Oesophagostomum</taxon>
    </lineage>
</organism>
<dbReference type="AlphaFoldDB" id="A0A0B1SH09"/>
<accession>A0A0B1SH09</accession>
<dbReference type="Proteomes" id="UP000053660">
    <property type="component" value="Unassembled WGS sequence"/>
</dbReference>
<gene>
    <name evidence="2" type="ORF">OESDEN_15676</name>
</gene>
<sequence length="50" mass="5622">MAKLSKRESHSNDSIQQFDTGGDYSRSGQKSVRCKYHFASCCSRISIAYS</sequence>
<feature type="region of interest" description="Disordered" evidence="1">
    <location>
        <begin position="1"/>
        <end position="32"/>
    </location>
</feature>